<dbReference type="NCBIfam" id="TIGR04381">
    <property type="entry name" value="HTH_TypR"/>
    <property type="match status" value="1"/>
</dbReference>
<dbReference type="AlphaFoldDB" id="A0A318MZE1"/>
<dbReference type="PROSITE" id="PS00688">
    <property type="entry name" value="SIGMA54_INTERACT_3"/>
    <property type="match status" value="1"/>
</dbReference>
<dbReference type="InterPro" id="IPR002078">
    <property type="entry name" value="Sigma_54_int"/>
</dbReference>
<dbReference type="RefSeq" id="WP_110443285.1">
    <property type="nucleotide sequence ID" value="NZ_QGLM01000007.1"/>
</dbReference>
<evidence type="ECO:0000259" key="11">
    <source>
        <dbReference type="PROSITE" id="PS50045"/>
    </source>
</evidence>
<dbReference type="EMBL" id="QGLM01000007">
    <property type="protein sequence ID" value="PXY96114.1"/>
    <property type="molecule type" value="Genomic_DNA"/>
</dbReference>
<dbReference type="InterPro" id="IPR003593">
    <property type="entry name" value="AAA+_ATPase"/>
</dbReference>
<feature type="domain" description="Sigma-54 factor interaction" evidence="11">
    <location>
        <begin position="116"/>
        <end position="345"/>
    </location>
</feature>
<dbReference type="Pfam" id="PF00158">
    <property type="entry name" value="Sigma54_activat"/>
    <property type="match status" value="1"/>
</dbReference>
<dbReference type="Pfam" id="PF25601">
    <property type="entry name" value="AAA_lid_14"/>
    <property type="match status" value="1"/>
</dbReference>
<keyword evidence="3" id="KW-0678">Repressor</keyword>
<keyword evidence="6" id="KW-0067">ATP-binding</keyword>
<dbReference type="SUPFAM" id="SSF52540">
    <property type="entry name" value="P-loop containing nucleoside triphosphate hydrolases"/>
    <property type="match status" value="1"/>
</dbReference>
<evidence type="ECO:0000256" key="10">
    <source>
        <dbReference type="ARBA" id="ARBA00029500"/>
    </source>
</evidence>
<dbReference type="Gene3D" id="1.10.10.60">
    <property type="entry name" value="Homeodomain-like"/>
    <property type="match status" value="1"/>
</dbReference>
<gene>
    <name evidence="12" type="ORF">DKK76_04275</name>
</gene>
<dbReference type="InterPro" id="IPR027417">
    <property type="entry name" value="P-loop_NTPase"/>
</dbReference>
<proteinExistence type="predicted"/>
<dbReference type="Pfam" id="PF18024">
    <property type="entry name" value="HTH_50"/>
    <property type="match status" value="1"/>
</dbReference>
<evidence type="ECO:0000256" key="8">
    <source>
        <dbReference type="ARBA" id="ARBA00023125"/>
    </source>
</evidence>
<sequence>MNTNFHSPIAFIETTKTGVLLKINQVAIDLFELPEKLLKNTADYQYLIDYQRIFRLDTNLSLKDLNNIKIVINQQYYFLQLVDDAERFLFVIQPVNYLKNNLIRKDVVNSQSFDIFIQNSLAMQKLIKQAKAFSLQSEPLLISGSTGSGKDLLALACHQYSQRGDQIFLGLNCAAMPDEVVESELYGHAPGAYPGAIDGKKGFFEQANGGSVLLDGIDEMSYRMQTKLIRFINDGSFRRVGDDNEVSVDVRIICATKVDLLSLVKQGKFREDLYYRLNVLPLSLPNLKDRREDIIELALYFINQFANKHGILAPDLTEEAKVVLLNYSWPGNVRELKNILYSALAQLNGKQITEHDLILPKAADNNLYLDNENIEGKTLDEMTKHFEKQILQQLYQTYPSSRKLSKRLGISHTAVANKLREYGIRKEGT</sequence>
<dbReference type="InterPro" id="IPR009057">
    <property type="entry name" value="Homeodomain-like_sf"/>
</dbReference>
<dbReference type="InterPro" id="IPR058031">
    <property type="entry name" value="AAA_lid_NorR"/>
</dbReference>
<evidence type="ECO:0000256" key="2">
    <source>
        <dbReference type="ARBA" id="ARBA00022490"/>
    </source>
</evidence>
<dbReference type="SMART" id="SM00382">
    <property type="entry name" value="AAA"/>
    <property type="match status" value="1"/>
</dbReference>
<dbReference type="Gene3D" id="1.10.8.60">
    <property type="match status" value="1"/>
</dbReference>
<keyword evidence="2" id="KW-0963">Cytoplasm</keyword>
<name>A0A318MZE1_FRIPE</name>
<evidence type="ECO:0000256" key="4">
    <source>
        <dbReference type="ARBA" id="ARBA00022741"/>
    </source>
</evidence>
<dbReference type="PROSITE" id="PS50045">
    <property type="entry name" value="SIGMA54_INTERACT_4"/>
    <property type="match status" value="1"/>
</dbReference>
<evidence type="ECO:0000313" key="13">
    <source>
        <dbReference type="Proteomes" id="UP000247838"/>
    </source>
</evidence>
<dbReference type="GO" id="GO:0003677">
    <property type="term" value="F:DNA binding"/>
    <property type="evidence" value="ECO:0007669"/>
    <property type="project" value="UniProtKB-KW"/>
</dbReference>
<dbReference type="PANTHER" id="PTHR32071:SF3">
    <property type="entry name" value="HTH-TYPE TRANSCRIPTIONAL REGULATORY PROTEIN TYRR"/>
    <property type="match status" value="1"/>
</dbReference>
<dbReference type="PANTHER" id="PTHR32071">
    <property type="entry name" value="TRANSCRIPTIONAL REGULATORY PROTEIN"/>
    <property type="match status" value="1"/>
</dbReference>
<dbReference type="InterPro" id="IPR030828">
    <property type="entry name" value="HTH_TyrR"/>
</dbReference>
<evidence type="ECO:0000256" key="7">
    <source>
        <dbReference type="ARBA" id="ARBA00023015"/>
    </source>
</evidence>
<evidence type="ECO:0000256" key="6">
    <source>
        <dbReference type="ARBA" id="ARBA00022840"/>
    </source>
</evidence>
<comment type="subcellular location">
    <subcellularLocation>
        <location evidence="1">Cytoplasm</location>
    </subcellularLocation>
</comment>
<dbReference type="GO" id="GO:0005737">
    <property type="term" value="C:cytoplasm"/>
    <property type="evidence" value="ECO:0007669"/>
    <property type="project" value="UniProtKB-SubCell"/>
</dbReference>
<evidence type="ECO:0000256" key="1">
    <source>
        <dbReference type="ARBA" id="ARBA00004496"/>
    </source>
</evidence>
<protein>
    <recommendedName>
        <fullName evidence="10">HTH-type transcriptional regulatory protein TyrR</fullName>
    </recommendedName>
</protein>
<keyword evidence="9" id="KW-0804">Transcription</keyword>
<evidence type="ECO:0000256" key="3">
    <source>
        <dbReference type="ARBA" id="ARBA00022491"/>
    </source>
</evidence>
<evidence type="ECO:0000256" key="9">
    <source>
        <dbReference type="ARBA" id="ARBA00023163"/>
    </source>
</evidence>
<dbReference type="GO" id="GO:0006355">
    <property type="term" value="P:regulation of DNA-templated transcription"/>
    <property type="evidence" value="ECO:0007669"/>
    <property type="project" value="InterPro"/>
</dbReference>
<keyword evidence="5" id="KW-0058">Aromatic hydrocarbons catabolism</keyword>
<keyword evidence="8" id="KW-0238">DNA-binding</keyword>
<dbReference type="CDD" id="cd00009">
    <property type="entry name" value="AAA"/>
    <property type="match status" value="1"/>
</dbReference>
<dbReference type="Gene3D" id="3.40.50.300">
    <property type="entry name" value="P-loop containing nucleotide triphosphate hydrolases"/>
    <property type="match status" value="1"/>
</dbReference>
<dbReference type="InterPro" id="IPR025944">
    <property type="entry name" value="Sigma_54_int_dom_CS"/>
</dbReference>
<evidence type="ECO:0000256" key="5">
    <source>
        <dbReference type="ARBA" id="ARBA00022797"/>
    </source>
</evidence>
<organism evidence="12 13">
    <name type="scientific">Frischella perrara</name>
    <dbReference type="NCBI Taxonomy" id="1267021"/>
    <lineage>
        <taxon>Bacteria</taxon>
        <taxon>Pseudomonadati</taxon>
        <taxon>Pseudomonadota</taxon>
        <taxon>Gammaproteobacteria</taxon>
        <taxon>Orbales</taxon>
        <taxon>Orbaceae</taxon>
        <taxon>Frischella</taxon>
    </lineage>
</organism>
<keyword evidence="4" id="KW-0547">Nucleotide-binding</keyword>
<reference evidence="12 13" key="1">
    <citation type="submission" date="2018-05" db="EMBL/GenBank/DDBJ databases">
        <title>Reference genomes for bee gut microbiota database.</title>
        <authorList>
            <person name="Ellegaard K.M."/>
        </authorList>
    </citation>
    <scope>NUCLEOTIDE SEQUENCE [LARGE SCALE GENOMIC DNA]</scope>
    <source>
        <strain evidence="12 13">ESL0167</strain>
    </source>
</reference>
<dbReference type="GO" id="GO:0005524">
    <property type="term" value="F:ATP binding"/>
    <property type="evidence" value="ECO:0007669"/>
    <property type="project" value="UniProtKB-KW"/>
</dbReference>
<dbReference type="Proteomes" id="UP000247838">
    <property type="component" value="Unassembled WGS sequence"/>
</dbReference>
<dbReference type="FunFam" id="3.40.50.300:FF:000006">
    <property type="entry name" value="DNA-binding transcriptional regulator NtrC"/>
    <property type="match status" value="1"/>
</dbReference>
<dbReference type="SUPFAM" id="SSF46689">
    <property type="entry name" value="Homeodomain-like"/>
    <property type="match status" value="1"/>
</dbReference>
<keyword evidence="7" id="KW-0805">Transcription regulation</keyword>
<accession>A0A318MZE1</accession>
<evidence type="ECO:0000313" key="12">
    <source>
        <dbReference type="EMBL" id="PXY96114.1"/>
    </source>
</evidence>
<comment type="caution">
    <text evidence="12">The sequence shown here is derived from an EMBL/GenBank/DDBJ whole genome shotgun (WGS) entry which is preliminary data.</text>
</comment>